<name>A0A8S2QPK0_9BILA</name>
<evidence type="ECO:0000256" key="1">
    <source>
        <dbReference type="PROSITE-ProRule" id="PRU00191"/>
    </source>
</evidence>
<dbReference type="GO" id="GO:0005737">
    <property type="term" value="C:cytoplasm"/>
    <property type="evidence" value="ECO:0007669"/>
    <property type="project" value="TreeGrafter"/>
</dbReference>
<dbReference type="Pfam" id="PF00017">
    <property type="entry name" value="SH2"/>
    <property type="match status" value="1"/>
</dbReference>
<gene>
    <name evidence="3" type="ORF">OVA965_LOCUS29169</name>
    <name evidence="4" type="ORF">TMI583_LOCUS29933</name>
</gene>
<evidence type="ECO:0000313" key="3">
    <source>
        <dbReference type="EMBL" id="CAF1315047.1"/>
    </source>
</evidence>
<sequence>MTTKKAEILLKNENIPDNTFLIRKQGKNDGNAISIKHNNEIYHIRILTLIKDGSTKYCLVDTIQFCSLQALVEYYRMNSLEDRFPPVKSTLGRSIAQVGEINPNP</sequence>
<dbReference type="Proteomes" id="UP000677228">
    <property type="component" value="Unassembled WGS sequence"/>
</dbReference>
<dbReference type="PANTHER" id="PTHR45818">
    <property type="entry name" value="PROTEIN VAV"/>
    <property type="match status" value="1"/>
</dbReference>
<organism evidence="4 5">
    <name type="scientific">Didymodactylos carnosus</name>
    <dbReference type="NCBI Taxonomy" id="1234261"/>
    <lineage>
        <taxon>Eukaryota</taxon>
        <taxon>Metazoa</taxon>
        <taxon>Spiralia</taxon>
        <taxon>Gnathifera</taxon>
        <taxon>Rotifera</taxon>
        <taxon>Eurotatoria</taxon>
        <taxon>Bdelloidea</taxon>
        <taxon>Philodinida</taxon>
        <taxon>Philodinidae</taxon>
        <taxon>Didymodactylos</taxon>
    </lineage>
</organism>
<dbReference type="EMBL" id="CAJOBA010041951">
    <property type="protein sequence ID" value="CAF4123778.1"/>
    <property type="molecule type" value="Genomic_DNA"/>
</dbReference>
<protein>
    <recommendedName>
        <fullName evidence="2">SH2 domain-containing protein</fullName>
    </recommendedName>
</protein>
<dbReference type="GO" id="GO:0016477">
    <property type="term" value="P:cell migration"/>
    <property type="evidence" value="ECO:0007669"/>
    <property type="project" value="TreeGrafter"/>
</dbReference>
<accession>A0A8S2QPK0</accession>
<dbReference type="PROSITE" id="PS50001">
    <property type="entry name" value="SH2"/>
    <property type="match status" value="1"/>
</dbReference>
<dbReference type="SMART" id="SM00252">
    <property type="entry name" value="SH2"/>
    <property type="match status" value="1"/>
</dbReference>
<dbReference type="PANTHER" id="PTHR45818:SF3">
    <property type="entry name" value="PROTEIN VAV"/>
    <property type="match status" value="1"/>
</dbReference>
<dbReference type="AlphaFoldDB" id="A0A8S2QPK0"/>
<dbReference type="InterPro" id="IPR000980">
    <property type="entry name" value="SH2"/>
</dbReference>
<dbReference type="InterPro" id="IPR036860">
    <property type="entry name" value="SH2_dom_sf"/>
</dbReference>
<feature type="domain" description="SH2" evidence="2">
    <location>
        <begin position="1"/>
        <end position="95"/>
    </location>
</feature>
<proteinExistence type="predicted"/>
<comment type="caution">
    <text evidence="4">The sequence shown here is derived from an EMBL/GenBank/DDBJ whole genome shotgun (WGS) entry which is preliminary data.</text>
</comment>
<reference evidence="4" key="1">
    <citation type="submission" date="2021-02" db="EMBL/GenBank/DDBJ databases">
        <authorList>
            <person name="Nowell W R."/>
        </authorList>
    </citation>
    <scope>NUCLEOTIDE SEQUENCE</scope>
</reference>
<dbReference type="Gene3D" id="3.30.505.10">
    <property type="entry name" value="SH2 domain"/>
    <property type="match status" value="1"/>
</dbReference>
<dbReference type="SUPFAM" id="SSF55550">
    <property type="entry name" value="SH2 domain"/>
    <property type="match status" value="1"/>
</dbReference>
<dbReference type="EMBL" id="CAJNOK010020359">
    <property type="protein sequence ID" value="CAF1315047.1"/>
    <property type="molecule type" value="Genomic_DNA"/>
</dbReference>
<evidence type="ECO:0000313" key="5">
    <source>
        <dbReference type="Proteomes" id="UP000682733"/>
    </source>
</evidence>
<keyword evidence="1" id="KW-0727">SH2 domain</keyword>
<dbReference type="Proteomes" id="UP000682733">
    <property type="component" value="Unassembled WGS sequence"/>
</dbReference>
<evidence type="ECO:0000313" key="4">
    <source>
        <dbReference type="EMBL" id="CAF4123778.1"/>
    </source>
</evidence>
<dbReference type="GO" id="GO:0005085">
    <property type="term" value="F:guanyl-nucleotide exchange factor activity"/>
    <property type="evidence" value="ECO:0007669"/>
    <property type="project" value="TreeGrafter"/>
</dbReference>
<evidence type="ECO:0000259" key="2">
    <source>
        <dbReference type="PROSITE" id="PS50001"/>
    </source>
</evidence>